<dbReference type="Proteomes" id="UP000324974">
    <property type="component" value="Chromosome"/>
</dbReference>
<evidence type="ECO:0000313" key="4">
    <source>
        <dbReference type="Proteomes" id="UP000324974"/>
    </source>
</evidence>
<dbReference type="InterPro" id="IPR015943">
    <property type="entry name" value="WD40/YVTN_repeat-like_dom_sf"/>
</dbReference>
<dbReference type="KEGG" id="lrs:PX52LOC_05168"/>
<dbReference type="AlphaFoldDB" id="A0A5C1ALV6"/>
<dbReference type="RefSeq" id="WP_149112684.1">
    <property type="nucleotide sequence ID" value="NZ_CP042425.1"/>
</dbReference>
<feature type="region of interest" description="Disordered" evidence="1">
    <location>
        <begin position="355"/>
        <end position="376"/>
    </location>
</feature>
<dbReference type="SMART" id="SM00564">
    <property type="entry name" value="PQQ"/>
    <property type="match status" value="4"/>
</dbReference>
<dbReference type="Gene3D" id="2.130.10.10">
    <property type="entry name" value="YVTN repeat-like/Quinoprotein amine dehydrogenase"/>
    <property type="match status" value="2"/>
</dbReference>
<name>A0A5C1ALV6_9BACT</name>
<dbReference type="InterPro" id="IPR018391">
    <property type="entry name" value="PQQ_b-propeller_rpt"/>
</dbReference>
<evidence type="ECO:0000313" key="3">
    <source>
        <dbReference type="EMBL" id="QEL18154.1"/>
    </source>
</evidence>
<dbReference type="Pfam" id="PF13360">
    <property type="entry name" value="PQQ_2"/>
    <property type="match status" value="1"/>
</dbReference>
<dbReference type="InterPro" id="IPR002372">
    <property type="entry name" value="PQQ_rpt_dom"/>
</dbReference>
<reference evidence="4" key="1">
    <citation type="submission" date="2019-08" db="EMBL/GenBank/DDBJ databases">
        <title>Limnoglobus roseus gen. nov., sp. nov., a novel freshwater planctomycete with a giant genome from the family Gemmataceae.</title>
        <authorList>
            <person name="Kulichevskaya I.S."/>
            <person name="Naumoff D.G."/>
            <person name="Miroshnikov K."/>
            <person name="Ivanova A."/>
            <person name="Philippov D.A."/>
            <person name="Hakobyan A."/>
            <person name="Rijpstra I.C."/>
            <person name="Sinninghe Damste J.S."/>
            <person name="Liesack W."/>
            <person name="Dedysh S.N."/>
        </authorList>
    </citation>
    <scope>NUCLEOTIDE SEQUENCE [LARGE SCALE GENOMIC DNA]</scope>
    <source>
        <strain evidence="4">PX52</strain>
    </source>
</reference>
<dbReference type="PANTHER" id="PTHR34512:SF30">
    <property type="entry name" value="OUTER MEMBRANE PROTEIN ASSEMBLY FACTOR BAMB"/>
    <property type="match status" value="1"/>
</dbReference>
<protein>
    <submittedName>
        <fullName evidence="3">Pyrrolo-quinoline quinone</fullName>
    </submittedName>
</protein>
<evidence type="ECO:0000259" key="2">
    <source>
        <dbReference type="Pfam" id="PF13360"/>
    </source>
</evidence>
<evidence type="ECO:0000256" key="1">
    <source>
        <dbReference type="SAM" id="MobiDB-lite"/>
    </source>
</evidence>
<gene>
    <name evidence="3" type="ORF">PX52LOC_05168</name>
</gene>
<dbReference type="SUPFAM" id="SSF50998">
    <property type="entry name" value="Quinoprotein alcohol dehydrogenase-like"/>
    <property type="match status" value="1"/>
</dbReference>
<accession>A0A5C1ALV6</accession>
<dbReference type="OrthoDB" id="4726955at2"/>
<proteinExistence type="predicted"/>
<organism evidence="3 4">
    <name type="scientific">Limnoglobus roseus</name>
    <dbReference type="NCBI Taxonomy" id="2598579"/>
    <lineage>
        <taxon>Bacteria</taxon>
        <taxon>Pseudomonadati</taxon>
        <taxon>Planctomycetota</taxon>
        <taxon>Planctomycetia</taxon>
        <taxon>Gemmatales</taxon>
        <taxon>Gemmataceae</taxon>
        <taxon>Limnoglobus</taxon>
    </lineage>
</organism>
<dbReference type="InterPro" id="IPR011047">
    <property type="entry name" value="Quinoprotein_ADH-like_sf"/>
</dbReference>
<dbReference type="EMBL" id="CP042425">
    <property type="protein sequence ID" value="QEL18154.1"/>
    <property type="molecule type" value="Genomic_DNA"/>
</dbReference>
<dbReference type="PANTHER" id="PTHR34512">
    <property type="entry name" value="CELL SURFACE PROTEIN"/>
    <property type="match status" value="1"/>
</dbReference>
<sequence>MRTALLSLILLGGGIARADDWPQWLGPKRDGVWREDGLIDTFPADGPKKLWEKPVGIGYGGPAVAGGKLFLMDRVLGDGVANPTNPFDRQSRVGGSERVLCLDAKTGDQLWKYEYPCTYQISYAAGPRCTPTVDGDKVYALGAMGDLTCLDAGKGTLVWKKNFVTDFDARVPVWGFACHPLVDGDNLICVAGGSDNRLVIAFDKNTGKVNWAKQSCEGDFGYCPPVIYEFGGKRQLIVWHARALLGLDPKDGTKLWGVPWDLKASLNVPMPRKVGDDGLFVTSFYHGSMFLKITDGIGRVVWKSAAKGEMPNQTRDLSAIMCTPVIDGDYTFGVCSHGELRGLVTATGERKWTTMQATRGKRTPAAVAENPEPNTQSERWGHAFIVKQADRYVLFNEQGDLIFAKLSPTGYEELSRAHLIDPTNTMARGRKVVWMHPAFADKCVFVRNDEQLMCYSLAK</sequence>
<feature type="domain" description="Pyrrolo-quinoline quinone repeat" evidence="2">
    <location>
        <begin position="97"/>
        <end position="258"/>
    </location>
</feature>
<keyword evidence="4" id="KW-1185">Reference proteome</keyword>